<dbReference type="InterPro" id="IPR037024">
    <property type="entry name" value="NiFe_Hase_small_N_sf"/>
</dbReference>
<evidence type="ECO:0000256" key="2">
    <source>
        <dbReference type="ARBA" id="ARBA00004196"/>
    </source>
</evidence>
<keyword evidence="8" id="KW-0560">Oxidoreductase</keyword>
<reference evidence="13" key="1">
    <citation type="submission" date="2020-02" db="EMBL/GenBank/DDBJ databases">
        <authorList>
            <person name="Meier V. D."/>
        </authorList>
    </citation>
    <scope>NUCLEOTIDE SEQUENCE</scope>
    <source>
        <strain evidence="13">AVDCRST_MAG26</strain>
    </source>
</reference>
<dbReference type="GO" id="GO:0009055">
    <property type="term" value="F:electron transfer activity"/>
    <property type="evidence" value="ECO:0007669"/>
    <property type="project" value="TreeGrafter"/>
</dbReference>
<evidence type="ECO:0000256" key="5">
    <source>
        <dbReference type="ARBA" id="ARBA00022485"/>
    </source>
</evidence>
<dbReference type="GO" id="GO:0008901">
    <property type="term" value="F:ferredoxin hydrogenase activity"/>
    <property type="evidence" value="ECO:0007669"/>
    <property type="project" value="InterPro"/>
</dbReference>
<organism evidence="13">
    <name type="scientific">uncultured Chloroflexia bacterium</name>
    <dbReference type="NCBI Taxonomy" id="1672391"/>
    <lineage>
        <taxon>Bacteria</taxon>
        <taxon>Bacillati</taxon>
        <taxon>Chloroflexota</taxon>
        <taxon>Chloroflexia</taxon>
        <taxon>environmental samples</taxon>
    </lineage>
</organism>
<comment type="similarity">
    <text evidence="3">Belongs to the [NiFe]/[NiFeSe] hydrogenase small subunit family.</text>
</comment>
<keyword evidence="6" id="KW-0479">Metal-binding</keyword>
<evidence type="ECO:0000256" key="1">
    <source>
        <dbReference type="ARBA" id="ARBA00001966"/>
    </source>
</evidence>
<comment type="subcellular location">
    <subcellularLocation>
        <location evidence="2">Cell envelope</location>
    </subcellularLocation>
</comment>
<dbReference type="PANTHER" id="PTHR30013">
    <property type="entry name" value="NIFE / NIFESE HYDROGENASE SMALL SUBUNIT FAMILY MEMBER"/>
    <property type="match status" value="1"/>
</dbReference>
<accession>A0A6J4JUQ1</accession>
<evidence type="ECO:0000259" key="12">
    <source>
        <dbReference type="Pfam" id="PF14720"/>
    </source>
</evidence>
<evidence type="ECO:0000256" key="7">
    <source>
        <dbReference type="ARBA" id="ARBA00022729"/>
    </source>
</evidence>
<evidence type="ECO:0000259" key="11">
    <source>
        <dbReference type="Pfam" id="PF01058"/>
    </source>
</evidence>
<keyword evidence="10" id="KW-0411">Iron-sulfur</keyword>
<dbReference type="Gene3D" id="4.10.480.10">
    <property type="entry name" value="Cytochrome-c3 hydrogenase, C-terminal domain"/>
    <property type="match status" value="1"/>
</dbReference>
<evidence type="ECO:0000256" key="4">
    <source>
        <dbReference type="ARBA" id="ARBA00011771"/>
    </source>
</evidence>
<evidence type="ECO:0000256" key="10">
    <source>
        <dbReference type="ARBA" id="ARBA00023014"/>
    </source>
</evidence>
<proteinExistence type="inferred from homology"/>
<protein>
    <submittedName>
        <fullName evidence="13">[Ni/Fe] hydrogenase, small subunit MSMEG_2720</fullName>
    </submittedName>
</protein>
<dbReference type="GO" id="GO:0046872">
    <property type="term" value="F:metal ion binding"/>
    <property type="evidence" value="ECO:0007669"/>
    <property type="project" value="UniProtKB-KW"/>
</dbReference>
<feature type="domain" description="NADH:ubiquinone oxidoreductase-like 20kDa subunit" evidence="11">
    <location>
        <begin position="64"/>
        <end position="233"/>
    </location>
</feature>
<dbReference type="PANTHER" id="PTHR30013:SF5">
    <property type="entry name" value="HYDROGENASE SMALL SUBUNIT"/>
    <property type="match status" value="1"/>
</dbReference>
<dbReference type="GO" id="GO:0030313">
    <property type="term" value="C:cell envelope"/>
    <property type="evidence" value="ECO:0007669"/>
    <property type="project" value="UniProtKB-SubCell"/>
</dbReference>
<evidence type="ECO:0000256" key="3">
    <source>
        <dbReference type="ARBA" id="ARBA00006605"/>
    </source>
</evidence>
<name>A0A6J4JUQ1_9CHLR</name>
<sequence length="441" mass="47492">MEELTMATAPAEREAVEEKVGHLVDWLSSSAHRENQKTHATERPGALLGPVKVAHAYWLAGMSCDGCTVAVTGAMAPSVEDLLLGRLPGVPRVVLHHPVTSVEHGDAFMKNYELAAEGKLTAPYVVVFEGSVPDERLAAASGGYWCAMGSETVPKPVPTTEWLRRMAPGAAAVIAIGTCATWGGIPAAYGNPTGSMSVMDYLGKDYLSALGLPVINVPGCSPIGDNFTETVAAVLLFLNGLGPLPEFDELGRPAWLFGETVHQRCVRAGFYEEGTFADAYGGNECLVEIGCWGPVVQCNITSRGAINHLGGCMNTGGVCIGCTMPGFPDRFAPFYQRPPGTIVSSTAARTVGSFIRPLRRLTMQFQNREPRWDRDRHVPSGWGNVPEPGPVKKTVHYFYEKLQYMNSERPGRTKTEEMYPDGYEVPAVVAGESDNPGNFGR</sequence>
<keyword evidence="5" id="KW-0004">4Fe-4S</keyword>
<dbReference type="GO" id="GO:0009375">
    <property type="term" value="C:ferredoxin hydrogenase complex"/>
    <property type="evidence" value="ECO:0007669"/>
    <property type="project" value="InterPro"/>
</dbReference>
<comment type="subunit">
    <text evidence="4">Heterodimer of a large and a small subunit.</text>
</comment>
<gene>
    <name evidence="13" type="ORF">AVDCRST_MAG26-3861</name>
</gene>
<evidence type="ECO:0000256" key="8">
    <source>
        <dbReference type="ARBA" id="ARBA00023002"/>
    </source>
</evidence>
<dbReference type="InterPro" id="IPR006137">
    <property type="entry name" value="NADH_UbQ_OxRdtase-like_20kDa"/>
</dbReference>
<dbReference type="InterPro" id="IPR027394">
    <property type="entry name" value="Cytochrome-c3_hydrogenase_C"/>
</dbReference>
<dbReference type="GO" id="GO:0051539">
    <property type="term" value="F:4 iron, 4 sulfur cluster binding"/>
    <property type="evidence" value="ECO:0007669"/>
    <property type="project" value="UniProtKB-KW"/>
</dbReference>
<dbReference type="InterPro" id="IPR037148">
    <property type="entry name" value="NiFe-Hase_small_C_sf"/>
</dbReference>
<dbReference type="Pfam" id="PF01058">
    <property type="entry name" value="Oxidored_q6"/>
    <property type="match status" value="1"/>
</dbReference>
<dbReference type="EMBL" id="CADCTK010000897">
    <property type="protein sequence ID" value="CAA9287745.1"/>
    <property type="molecule type" value="Genomic_DNA"/>
</dbReference>
<evidence type="ECO:0000256" key="9">
    <source>
        <dbReference type="ARBA" id="ARBA00023004"/>
    </source>
</evidence>
<dbReference type="GO" id="GO:0016020">
    <property type="term" value="C:membrane"/>
    <property type="evidence" value="ECO:0007669"/>
    <property type="project" value="TreeGrafter"/>
</dbReference>
<dbReference type="Gene3D" id="3.40.50.700">
    <property type="entry name" value="NADH:ubiquinone oxidoreductase-like, 20kDa subunit"/>
    <property type="match status" value="1"/>
</dbReference>
<evidence type="ECO:0000256" key="6">
    <source>
        <dbReference type="ARBA" id="ARBA00022723"/>
    </source>
</evidence>
<dbReference type="GO" id="GO:0009061">
    <property type="term" value="P:anaerobic respiration"/>
    <property type="evidence" value="ECO:0007669"/>
    <property type="project" value="TreeGrafter"/>
</dbReference>
<feature type="domain" description="Cytochrome-c3 hydrogenase C-terminal" evidence="12">
    <location>
        <begin position="257"/>
        <end position="335"/>
    </location>
</feature>
<comment type="cofactor">
    <cofactor evidence="1">
        <name>[4Fe-4S] cluster</name>
        <dbReference type="ChEBI" id="CHEBI:49883"/>
    </cofactor>
</comment>
<keyword evidence="9" id="KW-0408">Iron</keyword>
<evidence type="ECO:0000313" key="13">
    <source>
        <dbReference type="EMBL" id="CAA9287745.1"/>
    </source>
</evidence>
<dbReference type="GO" id="GO:0044569">
    <property type="term" value="C:[Ni-Fe] hydrogenase complex"/>
    <property type="evidence" value="ECO:0007669"/>
    <property type="project" value="TreeGrafter"/>
</dbReference>
<keyword evidence="7" id="KW-0732">Signal</keyword>
<dbReference type="SUPFAM" id="SSF56770">
    <property type="entry name" value="HydA/Nqo6-like"/>
    <property type="match status" value="1"/>
</dbReference>
<dbReference type="InterPro" id="IPR001821">
    <property type="entry name" value="NiFe_hydrogenase_ssu"/>
</dbReference>
<dbReference type="Pfam" id="PF14720">
    <property type="entry name" value="NiFe_hyd_SSU_C"/>
    <property type="match status" value="1"/>
</dbReference>
<dbReference type="AlphaFoldDB" id="A0A6J4JUQ1"/>